<keyword evidence="3" id="KW-1185">Reference proteome</keyword>
<dbReference type="Gene3D" id="3.30.420.10">
    <property type="entry name" value="Ribonuclease H-like superfamily/Ribonuclease H"/>
    <property type="match status" value="1"/>
</dbReference>
<dbReference type="KEGG" id="mee:DA075_29235"/>
<dbReference type="AlphaFoldDB" id="A0A2R4WSD3"/>
<dbReference type="PANTHER" id="PTHR47515">
    <property type="entry name" value="LOW CALCIUM RESPONSE LOCUS PROTEIN T"/>
    <property type="match status" value="1"/>
</dbReference>
<dbReference type="InterPro" id="IPR001584">
    <property type="entry name" value="Integrase_cat-core"/>
</dbReference>
<dbReference type="PANTHER" id="PTHR47515:SF1">
    <property type="entry name" value="BLR2054 PROTEIN"/>
    <property type="match status" value="1"/>
</dbReference>
<dbReference type="InterPro" id="IPR025948">
    <property type="entry name" value="HTH-like_dom"/>
</dbReference>
<evidence type="ECO:0000259" key="1">
    <source>
        <dbReference type="PROSITE" id="PS50994"/>
    </source>
</evidence>
<sequence>MLDQLRQTVERSPAPTAVLELVTRSPDFLPSVSRVHRGGDGPCARAGFPERRACGLLGVDRSAFQYERRPGTDDALRARLRHHAGERRRFGSRRLAMLLKREGACVNLKKVYRLYREEKLTVRRRGGRKRALGNRAPMAIPQEANQRWSWDFVGDALADGRRFRVLNVVDDHTREALATVVDTSLSGLRVVRELDRLVAERRLPAMVVSDNGTGLTSTAVLRWAQERGVEWYHIALGNPHRPARS</sequence>
<dbReference type="GO" id="GO:0015074">
    <property type="term" value="P:DNA integration"/>
    <property type="evidence" value="ECO:0007669"/>
    <property type="project" value="InterPro"/>
</dbReference>
<protein>
    <recommendedName>
        <fullName evidence="1">Integrase catalytic domain-containing protein</fullName>
    </recommendedName>
</protein>
<dbReference type="GO" id="GO:0003676">
    <property type="term" value="F:nucleic acid binding"/>
    <property type="evidence" value="ECO:0007669"/>
    <property type="project" value="InterPro"/>
</dbReference>
<dbReference type="Proteomes" id="UP000244755">
    <property type="component" value="Chromosome 1"/>
</dbReference>
<name>A0A2R4WSD3_9HYPH</name>
<feature type="domain" description="Integrase catalytic" evidence="1">
    <location>
        <begin position="137"/>
        <end position="245"/>
    </location>
</feature>
<dbReference type="InterPro" id="IPR036397">
    <property type="entry name" value="RNaseH_sf"/>
</dbReference>
<dbReference type="EMBL" id="CP028843">
    <property type="protein sequence ID" value="AWB24447.1"/>
    <property type="molecule type" value="Genomic_DNA"/>
</dbReference>
<proteinExistence type="predicted"/>
<accession>A0A2R4WSD3</accession>
<dbReference type="Pfam" id="PF00665">
    <property type="entry name" value="rve"/>
    <property type="match status" value="1"/>
</dbReference>
<evidence type="ECO:0000313" key="3">
    <source>
        <dbReference type="Proteomes" id="UP000244755"/>
    </source>
</evidence>
<evidence type="ECO:0000313" key="2">
    <source>
        <dbReference type="EMBL" id="AWB24447.1"/>
    </source>
</evidence>
<dbReference type="OrthoDB" id="9809060at2"/>
<organism evidence="2 3">
    <name type="scientific">Methylobacterium currus</name>
    <dbReference type="NCBI Taxonomy" id="2051553"/>
    <lineage>
        <taxon>Bacteria</taxon>
        <taxon>Pseudomonadati</taxon>
        <taxon>Pseudomonadota</taxon>
        <taxon>Alphaproteobacteria</taxon>
        <taxon>Hyphomicrobiales</taxon>
        <taxon>Methylobacteriaceae</taxon>
        <taxon>Methylobacterium</taxon>
    </lineage>
</organism>
<dbReference type="InterPro" id="IPR012337">
    <property type="entry name" value="RNaseH-like_sf"/>
</dbReference>
<dbReference type="SUPFAM" id="SSF53098">
    <property type="entry name" value="Ribonuclease H-like"/>
    <property type="match status" value="1"/>
</dbReference>
<dbReference type="Pfam" id="PF13276">
    <property type="entry name" value="HTH_21"/>
    <property type="match status" value="1"/>
</dbReference>
<dbReference type="PROSITE" id="PS50994">
    <property type="entry name" value="INTEGRASE"/>
    <property type="match status" value="1"/>
</dbReference>
<reference evidence="2 3" key="1">
    <citation type="submission" date="2018-04" db="EMBL/GenBank/DDBJ databases">
        <title>Methylobacterium sp. PR1016A genome.</title>
        <authorList>
            <person name="Park W."/>
        </authorList>
    </citation>
    <scope>NUCLEOTIDE SEQUENCE [LARGE SCALE GENOMIC DNA]</scope>
    <source>
        <strain evidence="2 3">PR1016A</strain>
    </source>
</reference>
<gene>
    <name evidence="2" type="ORF">DA075_29235</name>
</gene>